<accession>A0ABQ3AKY3</accession>
<feature type="transmembrane region" description="Helical" evidence="1">
    <location>
        <begin position="140"/>
        <end position="163"/>
    </location>
</feature>
<keyword evidence="1" id="KW-0812">Transmembrane</keyword>
<dbReference type="EMBL" id="BMUU01000010">
    <property type="protein sequence ID" value="GGY53136.1"/>
    <property type="molecule type" value="Genomic_DNA"/>
</dbReference>
<protein>
    <recommendedName>
        <fullName evidence="4">PqqD family protein</fullName>
    </recommendedName>
</protein>
<keyword evidence="1" id="KW-1133">Transmembrane helix</keyword>
<evidence type="ECO:0000313" key="3">
    <source>
        <dbReference type="Proteomes" id="UP000600946"/>
    </source>
</evidence>
<dbReference type="GeneID" id="96293354"/>
<gene>
    <name evidence="2" type="ORF">GCM10010326_54330</name>
</gene>
<evidence type="ECO:0008006" key="4">
    <source>
        <dbReference type="Google" id="ProtNLM"/>
    </source>
</evidence>
<organism evidence="2 3">
    <name type="scientific">Streptomyces xanthochromogenes</name>
    <dbReference type="NCBI Taxonomy" id="67384"/>
    <lineage>
        <taxon>Bacteria</taxon>
        <taxon>Bacillati</taxon>
        <taxon>Actinomycetota</taxon>
        <taxon>Actinomycetes</taxon>
        <taxon>Kitasatosporales</taxon>
        <taxon>Streptomycetaceae</taxon>
        <taxon>Streptomyces</taxon>
    </lineage>
</organism>
<proteinExistence type="predicted"/>
<feature type="transmembrane region" description="Helical" evidence="1">
    <location>
        <begin position="244"/>
        <end position="263"/>
    </location>
</feature>
<feature type="transmembrane region" description="Helical" evidence="1">
    <location>
        <begin position="107"/>
        <end position="128"/>
    </location>
</feature>
<evidence type="ECO:0000313" key="2">
    <source>
        <dbReference type="EMBL" id="GGY53136.1"/>
    </source>
</evidence>
<comment type="caution">
    <text evidence="2">The sequence shown here is derived from an EMBL/GenBank/DDBJ whole genome shotgun (WGS) entry which is preliminary data.</text>
</comment>
<dbReference type="Proteomes" id="UP000600946">
    <property type="component" value="Unassembled WGS sequence"/>
</dbReference>
<dbReference type="RefSeq" id="WP_190028492.1">
    <property type="nucleotide sequence ID" value="NZ_BMUU01000010.1"/>
</dbReference>
<evidence type="ECO:0000256" key="1">
    <source>
        <dbReference type="SAM" id="Phobius"/>
    </source>
</evidence>
<feature type="transmembrane region" description="Helical" evidence="1">
    <location>
        <begin position="319"/>
        <end position="343"/>
    </location>
</feature>
<feature type="transmembrane region" description="Helical" evidence="1">
    <location>
        <begin position="211"/>
        <end position="232"/>
    </location>
</feature>
<feature type="transmembrane region" description="Helical" evidence="1">
    <location>
        <begin position="363"/>
        <end position="383"/>
    </location>
</feature>
<keyword evidence="1" id="KW-0472">Membrane</keyword>
<sequence>MLLDRPLSFHRLSFVPDGDGVLVGRPDTDDFAVLPPDGAAALRRMTEGHSPAQAAAWYAEHYGEQLDMADFLDTLGELGFLRGADEPDPRESGPDAPVRFQRLARAVFSRPALGCYGLLVAAWLAVIATTPDLAPHPGQVFWTDSLLLVQLVVVFGQLPFVGLHEACHVLAGRRLGLPSELGMGTRLYIVVFETRMNGLLTVERRKRYLPFLAGMLIDLVVVSALGLTAFWLRGPDGAEPAAGRLLLAMAFPILIRCGYQLFLFLETDVYYVFATALGCHDLHAATRALVLNRLRRLARRPGRTDLTQWTERDLAVARWYAPFFTLGVAVLLALAPLVFVPLFVRTVRLLADGISSAGSGLPFWDSLVFAALNLVQIAFWAWLTVRVHVRRRRTARGVTS</sequence>
<reference evidence="3" key="1">
    <citation type="journal article" date="2019" name="Int. J. Syst. Evol. Microbiol.">
        <title>The Global Catalogue of Microorganisms (GCM) 10K type strain sequencing project: providing services to taxonomists for standard genome sequencing and annotation.</title>
        <authorList>
            <consortium name="The Broad Institute Genomics Platform"/>
            <consortium name="The Broad Institute Genome Sequencing Center for Infectious Disease"/>
            <person name="Wu L."/>
            <person name="Ma J."/>
        </authorList>
    </citation>
    <scope>NUCLEOTIDE SEQUENCE [LARGE SCALE GENOMIC DNA]</scope>
    <source>
        <strain evidence="3">JCM 4594</strain>
    </source>
</reference>
<keyword evidence="3" id="KW-1185">Reference proteome</keyword>
<name>A0ABQ3AKY3_9ACTN</name>